<dbReference type="Proteomes" id="UP001058072">
    <property type="component" value="Chromosome"/>
</dbReference>
<protein>
    <submittedName>
        <fullName evidence="2">AtpZ/AtpI family protein</fullName>
    </submittedName>
</protein>
<dbReference type="InterPro" id="IPR032820">
    <property type="entry name" value="ATPase_put"/>
</dbReference>
<dbReference type="AlphaFoldDB" id="A0A9Q9CGG5"/>
<keyword evidence="1" id="KW-1133">Transmembrane helix</keyword>
<evidence type="ECO:0000313" key="2">
    <source>
        <dbReference type="EMBL" id="UUF08509.1"/>
    </source>
</evidence>
<feature type="transmembrane region" description="Helical" evidence="1">
    <location>
        <begin position="47"/>
        <end position="68"/>
    </location>
</feature>
<dbReference type="EMBL" id="CP071250">
    <property type="protein sequence ID" value="UUF08509.1"/>
    <property type="molecule type" value="Genomic_DNA"/>
</dbReference>
<proteinExistence type="predicted"/>
<keyword evidence="1" id="KW-0812">Transmembrane</keyword>
<evidence type="ECO:0000313" key="3">
    <source>
        <dbReference type="Proteomes" id="UP001058072"/>
    </source>
</evidence>
<evidence type="ECO:0000256" key="1">
    <source>
        <dbReference type="SAM" id="Phobius"/>
    </source>
</evidence>
<name>A0A9Q9CGG5_9FIRM</name>
<gene>
    <name evidence="2" type="ORF">J0J70_00185</name>
</gene>
<feature type="transmembrane region" description="Helical" evidence="1">
    <location>
        <begin position="12"/>
        <end position="35"/>
    </location>
</feature>
<dbReference type="Pfam" id="PF09527">
    <property type="entry name" value="ATPase_gene1"/>
    <property type="match status" value="1"/>
</dbReference>
<keyword evidence="1" id="KW-0472">Membrane</keyword>
<organism evidence="2 3">
    <name type="scientific">Turicibacter bilis</name>
    <dbReference type="NCBI Taxonomy" id="2735723"/>
    <lineage>
        <taxon>Bacteria</taxon>
        <taxon>Bacillati</taxon>
        <taxon>Bacillota</taxon>
        <taxon>Erysipelotrichia</taxon>
        <taxon>Erysipelotrichales</taxon>
        <taxon>Turicibacteraceae</taxon>
        <taxon>Turicibacter</taxon>
    </lineage>
</organism>
<reference evidence="2" key="1">
    <citation type="submission" date="2021-03" db="EMBL/GenBank/DDBJ databases">
        <title>Comparative Genomics and Metabolomics in the genus Turicibacter.</title>
        <authorList>
            <person name="Maki J."/>
            <person name="Looft T."/>
        </authorList>
    </citation>
    <scope>NUCLEOTIDE SEQUENCE</scope>
    <source>
        <strain evidence="2">ISU324</strain>
    </source>
</reference>
<sequence length="77" mass="8866">MSQPHKVVKAMKWMSLLSQIGITMIANIFVGLFIGKYLDQWLNTSPLFLLLFVFIGVFSGIKSVYLLIIKIDKRDKF</sequence>
<dbReference type="RefSeq" id="WP_212724775.1">
    <property type="nucleotide sequence ID" value="NZ_CP071250.1"/>
</dbReference>
<accession>A0A9Q9CGG5</accession>